<accession>A0ABW4DWX7</accession>
<gene>
    <name evidence="1" type="ORF">ACFQ5P_07870</name>
</gene>
<sequence length="74" mass="7890">MTSPFAPRRPLGGAVLARIAFSRPMLQNLMVAFEATSDGCPLLLEVCPRGVWAVTEDGARMCIGQAHPAPPRDA</sequence>
<keyword evidence="2" id="KW-1185">Reference proteome</keyword>
<evidence type="ECO:0000313" key="1">
    <source>
        <dbReference type="EMBL" id="MFD1481208.1"/>
    </source>
</evidence>
<name>A0ABW4DWX7_9RHOB</name>
<reference evidence="2" key="1">
    <citation type="journal article" date="2019" name="Int. J. Syst. Evol. Microbiol.">
        <title>The Global Catalogue of Microorganisms (GCM) 10K type strain sequencing project: providing services to taxonomists for standard genome sequencing and annotation.</title>
        <authorList>
            <consortium name="The Broad Institute Genomics Platform"/>
            <consortium name="The Broad Institute Genome Sequencing Center for Infectious Disease"/>
            <person name="Wu L."/>
            <person name="Ma J."/>
        </authorList>
    </citation>
    <scope>NUCLEOTIDE SEQUENCE [LARGE SCALE GENOMIC DNA]</scope>
    <source>
        <strain evidence="2">CCM 8875</strain>
    </source>
</reference>
<comment type="caution">
    <text evidence="1">The sequence shown here is derived from an EMBL/GenBank/DDBJ whole genome shotgun (WGS) entry which is preliminary data.</text>
</comment>
<dbReference type="RefSeq" id="WP_131576220.1">
    <property type="nucleotide sequence ID" value="NZ_CBCSAJ010000002.1"/>
</dbReference>
<evidence type="ECO:0000313" key="2">
    <source>
        <dbReference type="Proteomes" id="UP001597302"/>
    </source>
</evidence>
<protein>
    <submittedName>
        <fullName evidence="1">Uncharacterized protein</fullName>
    </submittedName>
</protein>
<proteinExistence type="predicted"/>
<dbReference type="Proteomes" id="UP001597302">
    <property type="component" value="Unassembled WGS sequence"/>
</dbReference>
<organism evidence="1 2">
    <name type="scientific">Paracoccus nototheniae</name>
    <dbReference type="NCBI Taxonomy" id="2489002"/>
    <lineage>
        <taxon>Bacteria</taxon>
        <taxon>Pseudomonadati</taxon>
        <taxon>Pseudomonadota</taxon>
        <taxon>Alphaproteobacteria</taxon>
        <taxon>Rhodobacterales</taxon>
        <taxon>Paracoccaceae</taxon>
        <taxon>Paracoccus</taxon>
    </lineage>
</organism>
<dbReference type="EMBL" id="JBHTOQ010000018">
    <property type="protein sequence ID" value="MFD1481208.1"/>
    <property type="molecule type" value="Genomic_DNA"/>
</dbReference>